<dbReference type="InterPro" id="IPR036318">
    <property type="entry name" value="FAD-bd_PCMH-like_sf"/>
</dbReference>
<evidence type="ECO:0000259" key="12">
    <source>
        <dbReference type="PROSITE" id="PS51371"/>
    </source>
</evidence>
<evidence type="ECO:0000256" key="8">
    <source>
        <dbReference type="ARBA" id="ARBA00023136"/>
    </source>
</evidence>
<reference evidence="14 15" key="1">
    <citation type="submission" date="2020-08" db="EMBL/GenBank/DDBJ databases">
        <title>Bridging the membrane lipid divide: bacteria of the FCB group superphylum have the potential to synthesize archaeal ether lipids.</title>
        <authorList>
            <person name="Villanueva L."/>
            <person name="Von Meijenfeldt F.A.B."/>
            <person name="Westbye A.B."/>
            <person name="Yadav S."/>
            <person name="Hopmans E.C."/>
            <person name="Dutilh B.E."/>
            <person name="Sinninghe Damste J.S."/>
        </authorList>
    </citation>
    <scope>NUCLEOTIDE SEQUENCE [LARGE SCALE GENOMIC DNA]</scope>
    <source>
        <strain evidence="14">NIOZ-UU36</strain>
    </source>
</reference>
<dbReference type="Pfam" id="PF03471">
    <property type="entry name" value="CorC_HlyC"/>
    <property type="match status" value="1"/>
</dbReference>
<dbReference type="EMBL" id="JACNJN010000110">
    <property type="protein sequence ID" value="MBC8335466.1"/>
    <property type="molecule type" value="Genomic_DNA"/>
</dbReference>
<feature type="domain" description="CNNM transmembrane" evidence="13">
    <location>
        <begin position="1"/>
        <end position="210"/>
    </location>
</feature>
<evidence type="ECO:0000256" key="1">
    <source>
        <dbReference type="ARBA" id="ARBA00004651"/>
    </source>
</evidence>
<feature type="domain" description="CBS" evidence="12">
    <location>
        <begin position="295"/>
        <end position="352"/>
    </location>
</feature>
<gene>
    <name evidence="14" type="ORF">H8E29_09390</name>
</gene>
<organism evidence="14 15">
    <name type="scientific">Candidatus Desulfolinea nitratireducens</name>
    <dbReference type="NCBI Taxonomy" id="2841698"/>
    <lineage>
        <taxon>Bacteria</taxon>
        <taxon>Bacillati</taxon>
        <taxon>Chloroflexota</taxon>
        <taxon>Anaerolineae</taxon>
        <taxon>Anaerolineales</taxon>
        <taxon>Anaerolineales incertae sedis</taxon>
        <taxon>Candidatus Desulfolinea</taxon>
    </lineage>
</organism>
<dbReference type="GO" id="GO:0005886">
    <property type="term" value="C:plasma membrane"/>
    <property type="evidence" value="ECO:0007669"/>
    <property type="project" value="UniProtKB-SubCell"/>
</dbReference>
<evidence type="ECO:0000256" key="10">
    <source>
        <dbReference type="PROSITE-ProRule" id="PRU01193"/>
    </source>
</evidence>
<evidence type="ECO:0000256" key="9">
    <source>
        <dbReference type="PROSITE-ProRule" id="PRU00703"/>
    </source>
</evidence>
<dbReference type="InterPro" id="IPR005170">
    <property type="entry name" value="Transptr-assoc_dom"/>
</dbReference>
<keyword evidence="7 9" id="KW-0129">CBS domain</keyword>
<feature type="transmembrane region" description="Helical" evidence="11">
    <location>
        <begin position="61"/>
        <end position="80"/>
    </location>
</feature>
<comment type="subcellular location">
    <subcellularLocation>
        <location evidence="1">Cell membrane</location>
        <topology evidence="1">Multi-pass membrane protein</topology>
    </subcellularLocation>
</comment>
<dbReference type="PANTHER" id="PTHR43099">
    <property type="entry name" value="UPF0053 PROTEIN YRKA"/>
    <property type="match status" value="1"/>
</dbReference>
<keyword evidence="8 10" id="KW-0472">Membrane</keyword>
<dbReference type="AlphaFoldDB" id="A0A8J6NHQ6"/>
<name>A0A8J6NHQ6_9CHLR</name>
<dbReference type="SUPFAM" id="SSF56176">
    <property type="entry name" value="FAD-binding/transporter-associated domain-like"/>
    <property type="match status" value="1"/>
</dbReference>
<feature type="domain" description="CBS" evidence="12">
    <location>
        <begin position="229"/>
        <end position="289"/>
    </location>
</feature>
<evidence type="ECO:0000256" key="2">
    <source>
        <dbReference type="ARBA" id="ARBA00006337"/>
    </source>
</evidence>
<evidence type="ECO:0000256" key="7">
    <source>
        <dbReference type="ARBA" id="ARBA00023122"/>
    </source>
</evidence>
<keyword evidence="3" id="KW-1003">Cell membrane</keyword>
<dbReference type="Pfam" id="PF01595">
    <property type="entry name" value="CNNM"/>
    <property type="match status" value="1"/>
</dbReference>
<dbReference type="Pfam" id="PF00571">
    <property type="entry name" value="CBS"/>
    <property type="match status" value="2"/>
</dbReference>
<dbReference type="InterPro" id="IPR046342">
    <property type="entry name" value="CBS_dom_sf"/>
</dbReference>
<dbReference type="SMART" id="SM00116">
    <property type="entry name" value="CBS"/>
    <property type="match status" value="1"/>
</dbReference>
<evidence type="ECO:0000256" key="3">
    <source>
        <dbReference type="ARBA" id="ARBA00022475"/>
    </source>
</evidence>
<proteinExistence type="inferred from homology"/>
<dbReference type="FunFam" id="3.10.580.10:FF:000002">
    <property type="entry name" value="Magnesium/cobalt efflux protein CorC"/>
    <property type="match status" value="1"/>
</dbReference>
<dbReference type="InterPro" id="IPR044751">
    <property type="entry name" value="Ion_transp-like_CBS"/>
</dbReference>
<dbReference type="Gene3D" id="3.30.465.10">
    <property type="match status" value="1"/>
</dbReference>
<dbReference type="InterPro" id="IPR002550">
    <property type="entry name" value="CNNM"/>
</dbReference>
<evidence type="ECO:0000259" key="13">
    <source>
        <dbReference type="PROSITE" id="PS51846"/>
    </source>
</evidence>
<dbReference type="InterPro" id="IPR000644">
    <property type="entry name" value="CBS_dom"/>
</dbReference>
<dbReference type="SUPFAM" id="SSF54631">
    <property type="entry name" value="CBS-domain pair"/>
    <property type="match status" value="1"/>
</dbReference>
<keyword evidence="6 10" id="KW-1133">Transmembrane helix</keyword>
<keyword evidence="4 10" id="KW-0812">Transmembrane</keyword>
<evidence type="ECO:0000313" key="15">
    <source>
        <dbReference type="Proteomes" id="UP000614469"/>
    </source>
</evidence>
<dbReference type="PROSITE" id="PS51846">
    <property type="entry name" value="CNNM"/>
    <property type="match status" value="1"/>
</dbReference>
<evidence type="ECO:0000313" key="14">
    <source>
        <dbReference type="EMBL" id="MBC8335466.1"/>
    </source>
</evidence>
<evidence type="ECO:0000256" key="6">
    <source>
        <dbReference type="ARBA" id="ARBA00022989"/>
    </source>
</evidence>
<keyword evidence="5" id="KW-0677">Repeat</keyword>
<dbReference type="Proteomes" id="UP000614469">
    <property type="component" value="Unassembled WGS sequence"/>
</dbReference>
<comment type="caution">
    <text evidence="14">The sequence shown here is derived from an EMBL/GenBank/DDBJ whole genome shotgun (WGS) entry which is preliminary data.</text>
</comment>
<dbReference type="SMART" id="SM01091">
    <property type="entry name" value="CorC_HlyC"/>
    <property type="match status" value="1"/>
</dbReference>
<sequence>MIIWDIFVILILIALNGYFVGVEFAIVTSRRTRIDSLAEDGHRGANIVQGWLSNPATRDRVIAAAQLGITIVSLALGAVGENTFEELLAPYFHDMILPENLQFMGSVIAALPLIISLTVVTTLHVVLGEQVPKITALNSPERFSTTTASSMSIFMKAFSGFVSLLDWLTRGTLGLFGLDGEASHNTVYTVEELKTIVSGPDTEGIIQQPQREMLSAIFDFGKLVVRQVMIPRTEITAIQADTPLYDAAALIRENVYTKFPVFGEDLDDVVGILHVKDLLNRLEDPNNRETPAKDLMREALFVPETISVTKLLHEFRDGHQHIAISLDEYGGTAGLVTLEDLLEEIIGDIRDPFDDNLPEIQIQPGGSILLDGLALIEYVNQQTGLSLTDENYDTIGGFVMGRLGRIPNLDDQIEIPEDNICLKVTEMEGMRISRIELTLLKEE</sequence>
<accession>A0A8J6NHQ6</accession>
<dbReference type="GO" id="GO:0050660">
    <property type="term" value="F:flavin adenine dinucleotide binding"/>
    <property type="evidence" value="ECO:0007669"/>
    <property type="project" value="InterPro"/>
</dbReference>
<dbReference type="PROSITE" id="PS51371">
    <property type="entry name" value="CBS"/>
    <property type="match status" value="2"/>
</dbReference>
<dbReference type="InterPro" id="IPR016169">
    <property type="entry name" value="FAD-bd_PCMH_sub2"/>
</dbReference>
<protein>
    <submittedName>
        <fullName evidence="14">HlyC/CorC family transporter</fullName>
    </submittedName>
</protein>
<evidence type="ECO:0000256" key="11">
    <source>
        <dbReference type="SAM" id="Phobius"/>
    </source>
</evidence>
<comment type="similarity">
    <text evidence="2">Belongs to the UPF0053 family.</text>
</comment>
<evidence type="ECO:0000256" key="5">
    <source>
        <dbReference type="ARBA" id="ARBA00022737"/>
    </source>
</evidence>
<dbReference type="Gene3D" id="3.10.580.10">
    <property type="entry name" value="CBS-domain"/>
    <property type="match status" value="1"/>
</dbReference>
<dbReference type="InterPro" id="IPR051676">
    <property type="entry name" value="UPF0053_domain"/>
</dbReference>
<dbReference type="PANTHER" id="PTHR43099:SF5">
    <property type="entry name" value="HLYC_CORC FAMILY TRANSPORTER"/>
    <property type="match status" value="1"/>
</dbReference>
<feature type="transmembrane region" description="Helical" evidence="11">
    <location>
        <begin position="6"/>
        <end position="27"/>
    </location>
</feature>
<evidence type="ECO:0000256" key="4">
    <source>
        <dbReference type="ARBA" id="ARBA00022692"/>
    </source>
</evidence>
<dbReference type="CDD" id="cd04590">
    <property type="entry name" value="CBS_pair_CorC_HlyC_assoc"/>
    <property type="match status" value="1"/>
</dbReference>
<feature type="transmembrane region" description="Helical" evidence="11">
    <location>
        <begin position="100"/>
        <end position="127"/>
    </location>
</feature>